<dbReference type="InterPro" id="IPR003018">
    <property type="entry name" value="GAF"/>
</dbReference>
<reference evidence="2" key="1">
    <citation type="submission" date="2021-10" db="EMBL/GenBank/DDBJ databases">
        <title>The diversity and Nitrogen Metabolism of Culturable Nitrate-Utilizing Bacteria Within the Oxygen Minimum Zone of the Changjiang (Yangtze River)Estuary.</title>
        <authorList>
            <person name="Zhang D."/>
            <person name="Zheng J."/>
            <person name="Liu S."/>
            <person name="He W."/>
        </authorList>
    </citation>
    <scope>NUCLEOTIDE SEQUENCE</scope>
    <source>
        <strain evidence="2">FXH-223</strain>
    </source>
</reference>
<dbReference type="InterPro" id="IPR035919">
    <property type="entry name" value="EAL_sf"/>
</dbReference>
<dbReference type="AlphaFoldDB" id="A0A9Q3YMR3"/>
<dbReference type="EMBL" id="JAJGNA010000003">
    <property type="protein sequence ID" value="MCC4307861.1"/>
    <property type="molecule type" value="Genomic_DNA"/>
</dbReference>
<dbReference type="RefSeq" id="WP_204427400.1">
    <property type="nucleotide sequence ID" value="NZ_ARXL01000004.1"/>
</dbReference>
<dbReference type="PROSITE" id="PS50883">
    <property type="entry name" value="EAL"/>
    <property type="match status" value="1"/>
</dbReference>
<evidence type="ECO:0000313" key="3">
    <source>
        <dbReference type="Proteomes" id="UP001108027"/>
    </source>
</evidence>
<comment type="caution">
    <text evidence="2">The sequence shown here is derived from an EMBL/GenBank/DDBJ whole genome shotgun (WGS) entry which is preliminary data.</text>
</comment>
<dbReference type="SUPFAM" id="SSF55781">
    <property type="entry name" value="GAF domain-like"/>
    <property type="match status" value="1"/>
</dbReference>
<name>A0A9Q3YMR3_9GAMM</name>
<dbReference type="Gene3D" id="3.20.20.450">
    <property type="entry name" value="EAL domain"/>
    <property type="match status" value="1"/>
</dbReference>
<dbReference type="GO" id="GO:0071111">
    <property type="term" value="F:cyclic-guanylate-specific phosphodiesterase activity"/>
    <property type="evidence" value="ECO:0007669"/>
    <property type="project" value="InterPro"/>
</dbReference>
<dbReference type="InterPro" id="IPR001633">
    <property type="entry name" value="EAL_dom"/>
</dbReference>
<protein>
    <submittedName>
        <fullName evidence="2">EAL domain-containing protein</fullName>
    </submittedName>
</protein>
<feature type="domain" description="EAL" evidence="1">
    <location>
        <begin position="173"/>
        <end position="415"/>
    </location>
</feature>
<dbReference type="Proteomes" id="UP001108027">
    <property type="component" value="Unassembled WGS sequence"/>
</dbReference>
<dbReference type="PANTHER" id="PTHR33121">
    <property type="entry name" value="CYCLIC DI-GMP PHOSPHODIESTERASE PDEF"/>
    <property type="match status" value="1"/>
</dbReference>
<dbReference type="PANTHER" id="PTHR33121:SF76">
    <property type="entry name" value="SIGNALING PROTEIN"/>
    <property type="match status" value="1"/>
</dbReference>
<keyword evidence="3" id="KW-1185">Reference proteome</keyword>
<sequence length="420" mass="46490">MDNDSLITPLLAAADKRLGADGSHHVQNIEHILKTLRTHLGMDVAFIAEFLGGQRVIRHVDSKHSPGRLAPGDSHPLQDSYCHYIANGELDGIVADTALHPLTRNMPVTQALDIANYIGVPVHLPDGSLFGTFCCFDHETGRNLGPRDQALLGAFAEFAGRLIGQSLERAAGDRETRERILDMLRHRRLRTVFQPILHMEQRRVVGFEALTRFDTEPYRPPNQWFDEADRVGLGLELQKLAVQTALQTAAPLPKTSYLSLNVSPEQILDGELASVLHGWPAERVLLEITEHARIVDYPALRQALAPLREQGVDIAVDDAGAGYASFQHVLELEAEIIKLDISLIRDIHRDRARQALAAALIRFGEVIGARVIAEGVENREELATLRRLGVAKVQGYFVGKPMPIEDALHFTLVDESPPRA</sequence>
<dbReference type="Pfam" id="PF00563">
    <property type="entry name" value="EAL"/>
    <property type="match status" value="1"/>
</dbReference>
<dbReference type="Gene3D" id="3.30.450.40">
    <property type="match status" value="1"/>
</dbReference>
<organism evidence="2 3">
    <name type="scientific">Alloalcanivorax marinus</name>
    <dbReference type="NCBI Taxonomy" id="1177169"/>
    <lineage>
        <taxon>Bacteria</taxon>
        <taxon>Pseudomonadati</taxon>
        <taxon>Pseudomonadota</taxon>
        <taxon>Gammaproteobacteria</taxon>
        <taxon>Oceanospirillales</taxon>
        <taxon>Alcanivoracaceae</taxon>
        <taxon>Alloalcanivorax</taxon>
    </lineage>
</organism>
<dbReference type="InterPro" id="IPR029016">
    <property type="entry name" value="GAF-like_dom_sf"/>
</dbReference>
<evidence type="ECO:0000259" key="1">
    <source>
        <dbReference type="PROSITE" id="PS50883"/>
    </source>
</evidence>
<dbReference type="Pfam" id="PF01590">
    <property type="entry name" value="GAF"/>
    <property type="match status" value="1"/>
</dbReference>
<accession>A0A9Q3YMR3</accession>
<dbReference type="InterPro" id="IPR050706">
    <property type="entry name" value="Cyclic-di-GMP_PDE-like"/>
</dbReference>
<proteinExistence type="predicted"/>
<evidence type="ECO:0000313" key="2">
    <source>
        <dbReference type="EMBL" id="MCC4307861.1"/>
    </source>
</evidence>
<dbReference type="SMART" id="SM00052">
    <property type="entry name" value="EAL"/>
    <property type="match status" value="1"/>
</dbReference>
<gene>
    <name evidence="2" type="ORF">LL252_04680</name>
</gene>
<dbReference type="SMART" id="SM00065">
    <property type="entry name" value="GAF"/>
    <property type="match status" value="1"/>
</dbReference>
<dbReference type="CDD" id="cd01948">
    <property type="entry name" value="EAL"/>
    <property type="match status" value="1"/>
</dbReference>
<dbReference type="SUPFAM" id="SSF141868">
    <property type="entry name" value="EAL domain-like"/>
    <property type="match status" value="1"/>
</dbReference>